<dbReference type="EC" id="3.5.3.1" evidence="5"/>
<evidence type="ECO:0000313" key="5">
    <source>
        <dbReference type="EMBL" id="MBA8949830.1"/>
    </source>
</evidence>
<evidence type="ECO:0000256" key="2">
    <source>
        <dbReference type="ARBA" id="ARBA00022801"/>
    </source>
</evidence>
<dbReference type="Proteomes" id="UP000572680">
    <property type="component" value="Unassembled WGS sequence"/>
</dbReference>
<dbReference type="RefSeq" id="WP_182842339.1">
    <property type="nucleotide sequence ID" value="NZ_BAAALP010000123.1"/>
</dbReference>
<dbReference type="CDD" id="cd09999">
    <property type="entry name" value="Arginase-like_1"/>
    <property type="match status" value="1"/>
</dbReference>
<protein>
    <submittedName>
        <fullName evidence="5">Arginase</fullName>
        <ecNumber evidence="5">3.5.3.1</ecNumber>
    </submittedName>
</protein>
<dbReference type="GO" id="GO:0005829">
    <property type="term" value="C:cytosol"/>
    <property type="evidence" value="ECO:0007669"/>
    <property type="project" value="TreeGrafter"/>
</dbReference>
<dbReference type="PANTHER" id="PTHR43782">
    <property type="entry name" value="ARGINASE"/>
    <property type="match status" value="1"/>
</dbReference>
<evidence type="ECO:0000256" key="4">
    <source>
        <dbReference type="PROSITE-ProRule" id="PRU00742"/>
    </source>
</evidence>
<sequence length="271" mass="27856">MTTTTVLEIPQWQASASPTARRLTEGAGLLAGLFPDADHVRVPIADEPGTAAAVRSADVLRRNLAAVRESLAAIPDDTLLVTVGGDCAVDLAPVERAHARYGDRLALVWLDAHGDLNTPASSPSKAFHGMILRALLGEGPADLLPARPLSPSRVVLAGARALDAGERAFLDAGPLRHLPPAALTPEALAAAVADTGAEAVYLHLDLDVLDPGTFASVGTPEPGGLTPEALSAAVQALAGGFALAGMAITEYEPRSPEDQKTLETLAGTFLP</sequence>
<dbReference type="SUPFAM" id="SSF52768">
    <property type="entry name" value="Arginase/deacetylase"/>
    <property type="match status" value="1"/>
</dbReference>
<dbReference type="GO" id="GO:0004053">
    <property type="term" value="F:arginase activity"/>
    <property type="evidence" value="ECO:0007669"/>
    <property type="project" value="UniProtKB-EC"/>
</dbReference>
<dbReference type="Gene3D" id="3.40.800.10">
    <property type="entry name" value="Ureohydrolase domain"/>
    <property type="match status" value="1"/>
</dbReference>
<evidence type="ECO:0000256" key="3">
    <source>
        <dbReference type="ARBA" id="ARBA00023211"/>
    </source>
</evidence>
<dbReference type="InterPro" id="IPR023696">
    <property type="entry name" value="Ureohydrolase_dom_sf"/>
</dbReference>
<dbReference type="PANTHER" id="PTHR43782:SF3">
    <property type="entry name" value="ARGINASE"/>
    <property type="match status" value="1"/>
</dbReference>
<organism evidence="5 6">
    <name type="scientific">Actinomadura namibiensis</name>
    <dbReference type="NCBI Taxonomy" id="182080"/>
    <lineage>
        <taxon>Bacteria</taxon>
        <taxon>Bacillati</taxon>
        <taxon>Actinomycetota</taxon>
        <taxon>Actinomycetes</taxon>
        <taxon>Streptosporangiales</taxon>
        <taxon>Thermomonosporaceae</taxon>
        <taxon>Actinomadura</taxon>
    </lineage>
</organism>
<comment type="caution">
    <text evidence="5">The sequence shown here is derived from an EMBL/GenBank/DDBJ whole genome shotgun (WGS) entry which is preliminary data.</text>
</comment>
<keyword evidence="2 5" id="KW-0378">Hydrolase</keyword>
<gene>
    <name evidence="5" type="ORF">HNR61_001443</name>
</gene>
<keyword evidence="1" id="KW-0479">Metal-binding</keyword>
<dbReference type="EMBL" id="JACJIA010000002">
    <property type="protein sequence ID" value="MBA8949830.1"/>
    <property type="molecule type" value="Genomic_DNA"/>
</dbReference>
<dbReference type="GO" id="GO:0030145">
    <property type="term" value="F:manganese ion binding"/>
    <property type="evidence" value="ECO:0007669"/>
    <property type="project" value="TreeGrafter"/>
</dbReference>
<dbReference type="PRINTS" id="PR00116">
    <property type="entry name" value="ARGINASE"/>
</dbReference>
<comment type="similarity">
    <text evidence="4">Belongs to the arginase family.</text>
</comment>
<reference evidence="5 6" key="1">
    <citation type="submission" date="2020-08" db="EMBL/GenBank/DDBJ databases">
        <title>Genomic Encyclopedia of Type Strains, Phase IV (KMG-IV): sequencing the most valuable type-strain genomes for metagenomic binning, comparative biology and taxonomic classification.</title>
        <authorList>
            <person name="Goeker M."/>
        </authorList>
    </citation>
    <scope>NUCLEOTIDE SEQUENCE [LARGE SCALE GENOMIC DNA]</scope>
    <source>
        <strain evidence="5 6">DSM 44197</strain>
    </source>
</reference>
<keyword evidence="3" id="KW-0464">Manganese</keyword>
<evidence type="ECO:0000313" key="6">
    <source>
        <dbReference type="Proteomes" id="UP000572680"/>
    </source>
</evidence>
<evidence type="ECO:0000256" key="1">
    <source>
        <dbReference type="ARBA" id="ARBA00022723"/>
    </source>
</evidence>
<dbReference type="PROSITE" id="PS51409">
    <property type="entry name" value="ARGINASE_2"/>
    <property type="match status" value="1"/>
</dbReference>
<dbReference type="InterPro" id="IPR006035">
    <property type="entry name" value="Ureohydrolase"/>
</dbReference>
<name>A0A7W3LKK9_ACTNM</name>
<accession>A0A7W3LKK9</accession>
<dbReference type="PIRSF" id="PIRSF036979">
    <property type="entry name" value="Arginase"/>
    <property type="match status" value="1"/>
</dbReference>
<dbReference type="Pfam" id="PF00491">
    <property type="entry name" value="Arginase"/>
    <property type="match status" value="1"/>
</dbReference>
<dbReference type="AlphaFoldDB" id="A0A7W3LKK9"/>
<proteinExistence type="inferred from homology"/>
<keyword evidence="6" id="KW-1185">Reference proteome</keyword>